<evidence type="ECO:0000313" key="5">
    <source>
        <dbReference type="EMBL" id="KAL2284648.1"/>
    </source>
</evidence>
<proteinExistence type="predicted"/>
<sequence length="437" mass="47949">MSYKILPGKEMSISSLGKQVSSLSSEVAAYLARSPFPNPSFEADGGDIPEDPEYEALRASLNDAALDLLRLANGPKTTLRDLFFSHYDLAALQVALNRRFFNHVPLVTASASGDGVAGATTTIAEIAAKAGMDEGRTGALLKLLATRRIFEPVDHGDGVERFRHTAISASLARDSDYHALGDMQLDDIFKASSELSTLVAQSPHASSATESAVHQRFGAPVYQYYDQHPEKGKRFAQAMSSWSKVNERGNELRDSFAWASLGNGKVVDVGGGSGHISIKLAREFPALRFVVQDISPVQLSHDQEDLEGRVTFQQHNFLSPQPIHDASAFLLRQVLHNNNDKYSLKILRALVPALEMCGPKTPVLINDVILPESGTVSQFEEHLLRQVDISMMVIFGAKQRSQRDWDKLLKEADPRFVIVDVQRNPLGVGLLQVHLLS</sequence>
<dbReference type="PANTHER" id="PTHR43712:SF16">
    <property type="entry name" value="O-METHYLTRANSFERASE ELCB"/>
    <property type="match status" value="1"/>
</dbReference>
<dbReference type="Pfam" id="PF00891">
    <property type="entry name" value="Methyltransf_2"/>
    <property type="match status" value="1"/>
</dbReference>
<reference evidence="5 6" key="1">
    <citation type="submission" date="2024-03" db="EMBL/GenBank/DDBJ databases">
        <title>A high-quality draft genome sequence of Diaporthe vaccinii, a causative agent of upright dieback and viscid rot disease in cranberry plants.</title>
        <authorList>
            <person name="Sarrasin M."/>
            <person name="Lang B.F."/>
            <person name="Burger G."/>
        </authorList>
    </citation>
    <scope>NUCLEOTIDE SEQUENCE [LARGE SCALE GENOMIC DNA]</scope>
    <source>
        <strain evidence="5 6">IS7</strain>
    </source>
</reference>
<accession>A0ABR4EQD0</accession>
<dbReference type="Proteomes" id="UP001600888">
    <property type="component" value="Unassembled WGS sequence"/>
</dbReference>
<evidence type="ECO:0000256" key="1">
    <source>
        <dbReference type="ARBA" id="ARBA00022603"/>
    </source>
</evidence>
<keyword evidence="2" id="KW-0808">Transferase</keyword>
<dbReference type="SUPFAM" id="SSF46785">
    <property type="entry name" value="Winged helix' DNA-binding domain"/>
    <property type="match status" value="1"/>
</dbReference>
<gene>
    <name evidence="5" type="ORF">FJTKL_08746</name>
</gene>
<evidence type="ECO:0000259" key="4">
    <source>
        <dbReference type="Pfam" id="PF00891"/>
    </source>
</evidence>
<evidence type="ECO:0000256" key="2">
    <source>
        <dbReference type="ARBA" id="ARBA00022679"/>
    </source>
</evidence>
<dbReference type="PANTHER" id="PTHR43712">
    <property type="entry name" value="PUTATIVE (AFU_ORTHOLOGUE AFUA_4G14580)-RELATED"/>
    <property type="match status" value="1"/>
</dbReference>
<keyword evidence="6" id="KW-1185">Reference proteome</keyword>
<comment type="caution">
    <text evidence="5">The sequence shown here is derived from an EMBL/GenBank/DDBJ whole genome shotgun (WGS) entry which is preliminary data.</text>
</comment>
<dbReference type="InterPro" id="IPR036388">
    <property type="entry name" value="WH-like_DNA-bd_sf"/>
</dbReference>
<dbReference type="CDD" id="cd02440">
    <property type="entry name" value="AdoMet_MTases"/>
    <property type="match status" value="1"/>
</dbReference>
<organism evidence="5 6">
    <name type="scientific">Diaporthe vaccinii</name>
    <dbReference type="NCBI Taxonomy" id="105482"/>
    <lineage>
        <taxon>Eukaryota</taxon>
        <taxon>Fungi</taxon>
        <taxon>Dikarya</taxon>
        <taxon>Ascomycota</taxon>
        <taxon>Pezizomycotina</taxon>
        <taxon>Sordariomycetes</taxon>
        <taxon>Sordariomycetidae</taxon>
        <taxon>Diaporthales</taxon>
        <taxon>Diaporthaceae</taxon>
        <taxon>Diaporthe</taxon>
        <taxon>Diaporthe eres species complex</taxon>
    </lineage>
</organism>
<dbReference type="InterPro" id="IPR016461">
    <property type="entry name" value="COMT-like"/>
</dbReference>
<dbReference type="SUPFAM" id="SSF53335">
    <property type="entry name" value="S-adenosyl-L-methionine-dependent methyltransferases"/>
    <property type="match status" value="1"/>
</dbReference>
<protein>
    <recommendedName>
        <fullName evidence="4">O-methyltransferase C-terminal domain-containing protein</fullName>
    </recommendedName>
</protein>
<dbReference type="EMBL" id="JBAWTH010000035">
    <property type="protein sequence ID" value="KAL2284648.1"/>
    <property type="molecule type" value="Genomic_DNA"/>
</dbReference>
<evidence type="ECO:0000256" key="3">
    <source>
        <dbReference type="ARBA" id="ARBA00022691"/>
    </source>
</evidence>
<dbReference type="Gene3D" id="1.10.10.10">
    <property type="entry name" value="Winged helix-like DNA-binding domain superfamily/Winged helix DNA-binding domain"/>
    <property type="match status" value="1"/>
</dbReference>
<feature type="domain" description="O-methyltransferase C-terminal" evidence="4">
    <location>
        <begin position="214"/>
        <end position="412"/>
    </location>
</feature>
<dbReference type="PROSITE" id="PS51683">
    <property type="entry name" value="SAM_OMT_II"/>
    <property type="match status" value="1"/>
</dbReference>
<keyword evidence="1" id="KW-0489">Methyltransferase</keyword>
<dbReference type="Gene3D" id="3.40.50.150">
    <property type="entry name" value="Vaccinia Virus protein VP39"/>
    <property type="match status" value="1"/>
</dbReference>
<keyword evidence="3" id="KW-0949">S-adenosyl-L-methionine</keyword>
<name>A0ABR4EQD0_9PEZI</name>
<dbReference type="InterPro" id="IPR036390">
    <property type="entry name" value="WH_DNA-bd_sf"/>
</dbReference>
<dbReference type="InterPro" id="IPR029063">
    <property type="entry name" value="SAM-dependent_MTases_sf"/>
</dbReference>
<dbReference type="InterPro" id="IPR001077">
    <property type="entry name" value="COMT_C"/>
</dbReference>
<evidence type="ECO:0000313" key="6">
    <source>
        <dbReference type="Proteomes" id="UP001600888"/>
    </source>
</evidence>